<dbReference type="Gene3D" id="1.10.10.10">
    <property type="entry name" value="Winged helix-like DNA-binding domain superfamily/Winged helix DNA-binding domain"/>
    <property type="match status" value="1"/>
</dbReference>
<dbReference type="Gene3D" id="3.90.220.20">
    <property type="entry name" value="DNA methylase specificity domains"/>
    <property type="match status" value="1"/>
</dbReference>
<feature type="compositionally biased region" description="Low complexity" evidence="3">
    <location>
        <begin position="398"/>
        <end position="420"/>
    </location>
</feature>
<keyword evidence="5" id="KW-0808">Transferase</keyword>
<accession>A0ABN2NU38</accession>
<dbReference type="PANTHER" id="PTHR42998:SF1">
    <property type="entry name" value="TYPE I RESTRICTION ENZYME HINDI METHYLASE SUBUNIT"/>
    <property type="match status" value="1"/>
</dbReference>
<dbReference type="InterPro" id="IPR002052">
    <property type="entry name" value="DNA_methylase_N6_adenine_CS"/>
</dbReference>
<dbReference type="CDD" id="cd02440">
    <property type="entry name" value="AdoMet_MTases"/>
    <property type="match status" value="1"/>
</dbReference>
<dbReference type="SUPFAM" id="SSF116734">
    <property type="entry name" value="DNA methylase specificity domain"/>
    <property type="match status" value="1"/>
</dbReference>
<dbReference type="Pfam" id="PF02384">
    <property type="entry name" value="N6_Mtase"/>
    <property type="match status" value="1"/>
</dbReference>
<dbReference type="SUPFAM" id="SSF53335">
    <property type="entry name" value="S-adenosyl-L-methionine-dependent methyltransferases"/>
    <property type="match status" value="1"/>
</dbReference>
<gene>
    <name evidence="5" type="ORF">GCM10009716_06680</name>
</gene>
<dbReference type="PRINTS" id="PR00507">
    <property type="entry name" value="N12N6MTFRASE"/>
</dbReference>
<organism evidence="5 6">
    <name type="scientific">Streptomyces sodiiphilus</name>
    <dbReference type="NCBI Taxonomy" id="226217"/>
    <lineage>
        <taxon>Bacteria</taxon>
        <taxon>Bacillati</taxon>
        <taxon>Actinomycetota</taxon>
        <taxon>Actinomycetes</taxon>
        <taxon>Kitasatosporales</taxon>
        <taxon>Streptomycetaceae</taxon>
        <taxon>Streptomyces</taxon>
    </lineage>
</organism>
<dbReference type="PROSITE" id="PS00092">
    <property type="entry name" value="N6_MTASE"/>
    <property type="match status" value="1"/>
</dbReference>
<evidence type="ECO:0000256" key="2">
    <source>
        <dbReference type="ARBA" id="ARBA00023125"/>
    </source>
</evidence>
<dbReference type="Gene3D" id="3.40.50.150">
    <property type="entry name" value="Vaccinia Virus protein VP39"/>
    <property type="match status" value="1"/>
</dbReference>
<dbReference type="InterPro" id="IPR003356">
    <property type="entry name" value="DNA_methylase_A-5"/>
</dbReference>
<comment type="caution">
    <text evidence="5">The sequence shown here is derived from an EMBL/GenBank/DDBJ whole genome shotgun (WGS) entry which is preliminary data.</text>
</comment>
<evidence type="ECO:0000259" key="4">
    <source>
        <dbReference type="Pfam" id="PF02384"/>
    </source>
</evidence>
<keyword evidence="1" id="KW-0680">Restriction system</keyword>
<feature type="domain" description="DNA methylase adenine-specific" evidence="4">
    <location>
        <begin position="176"/>
        <end position="394"/>
    </location>
</feature>
<dbReference type="GO" id="GO:0008168">
    <property type="term" value="F:methyltransferase activity"/>
    <property type="evidence" value="ECO:0007669"/>
    <property type="project" value="UniProtKB-KW"/>
</dbReference>
<dbReference type="InterPro" id="IPR029063">
    <property type="entry name" value="SAM-dependent_MTases_sf"/>
</dbReference>
<dbReference type="SUPFAM" id="SSF46955">
    <property type="entry name" value="Putative DNA-binding domain"/>
    <property type="match status" value="1"/>
</dbReference>
<dbReference type="Proteomes" id="UP001501303">
    <property type="component" value="Unassembled WGS sequence"/>
</dbReference>
<evidence type="ECO:0000256" key="3">
    <source>
        <dbReference type="SAM" id="MobiDB-lite"/>
    </source>
</evidence>
<evidence type="ECO:0000313" key="5">
    <source>
        <dbReference type="EMBL" id="GAA1899521.1"/>
    </source>
</evidence>
<dbReference type="InterPro" id="IPR009061">
    <property type="entry name" value="DNA-bd_dom_put_sf"/>
</dbReference>
<dbReference type="GO" id="GO:0032259">
    <property type="term" value="P:methylation"/>
    <property type="evidence" value="ECO:0007669"/>
    <property type="project" value="UniProtKB-KW"/>
</dbReference>
<keyword evidence="6" id="KW-1185">Reference proteome</keyword>
<proteinExistence type="predicted"/>
<dbReference type="PANTHER" id="PTHR42998">
    <property type="entry name" value="TYPE I RESTRICTION ENZYME HINDVIIP M PROTEIN-RELATED"/>
    <property type="match status" value="1"/>
</dbReference>
<name>A0ABN2NU38_9ACTN</name>
<keyword evidence="5" id="KW-0489">Methyltransferase</keyword>
<keyword evidence="2" id="KW-0238">DNA-binding</keyword>
<dbReference type="RefSeq" id="WP_344258690.1">
    <property type="nucleotide sequence ID" value="NZ_BAAAMJ010000007.1"/>
</dbReference>
<reference evidence="5 6" key="1">
    <citation type="journal article" date="2019" name="Int. J. Syst. Evol. Microbiol.">
        <title>The Global Catalogue of Microorganisms (GCM) 10K type strain sequencing project: providing services to taxonomists for standard genome sequencing and annotation.</title>
        <authorList>
            <consortium name="The Broad Institute Genomics Platform"/>
            <consortium name="The Broad Institute Genome Sequencing Center for Infectious Disease"/>
            <person name="Wu L."/>
            <person name="Ma J."/>
        </authorList>
    </citation>
    <scope>NUCLEOTIDE SEQUENCE [LARGE SCALE GENOMIC DNA]</scope>
    <source>
        <strain evidence="5 6">JCM 13581</strain>
    </source>
</reference>
<feature type="region of interest" description="Disordered" evidence="3">
    <location>
        <begin position="398"/>
        <end position="422"/>
    </location>
</feature>
<sequence>MSQPSAPSAQVTAAEISRIAGVTRATVSNWRRRHDDFPAPSGGTDSSPLYDLEEVRAWLASRGQHTAATPSGELRTILRLREPADAGISDLLLLVLAAARRPADDLTGLLALPDDDLVKQVNDAAAAVADVVPDTEPVRFTANDTAVLRALLLCVRDEGPQTALGVLADRELEDSAASGAYLTPAPLADLLARLIPGSPARVLDPACGSGTLLTAAAAHGARELYGQDSLPVQARRTAVGVSLAAGEGAGVTVCTGDSLRADAFPGLTVDAVLCNPPYGDRDWGHDELAYDPRWAYGFPPRAESELAWVQHALAHLGPGGHAVLLLPPATAGRASGRRVRAELVRSGALRAVIALPAGASVPLHIGLQLWVLQRPEPGGPERKSVLFVDTAADTATASAAAGHGATTATARTRGSGRTASPDWEGITARALGAWRAFGDNPDRFEGEPGVAHAVGLVDLLDDVVDLTPARLVRASRAEVDPAALSAEADAARRGLVEAARSLARTAGHHLWSAAASRAREWRTATASDLARGGALTLLRTQPDSARTRAAQAAGGATGGGGEAATQAVLTGPDIATGSGPTGDPTGLHDDTAPVIAVGDVLVRAVASADGPMTRVAGEEDAGALLGHHIHLFRPDPERLDPWFLAGFLGAEENIAGASTGSTILTVNPGRLRVPLLPLEEQRRYGEAFRHVHELRAEARRAILLAEETARLLVSGLTGGQLLPSRVTSEKRGRGDKSAH</sequence>
<dbReference type="InterPro" id="IPR036388">
    <property type="entry name" value="WH-like_DNA-bd_sf"/>
</dbReference>
<dbReference type="EMBL" id="BAAAMJ010000007">
    <property type="protein sequence ID" value="GAA1899521.1"/>
    <property type="molecule type" value="Genomic_DNA"/>
</dbReference>
<dbReference type="InterPro" id="IPR044946">
    <property type="entry name" value="Restrct_endonuc_typeI_TRD_sf"/>
</dbReference>
<dbReference type="InterPro" id="IPR052916">
    <property type="entry name" value="Type-I_RE_MTase_Subunit"/>
</dbReference>
<protein>
    <submittedName>
        <fullName evidence="5">N-6 DNA methylase</fullName>
    </submittedName>
</protein>
<evidence type="ECO:0000313" key="6">
    <source>
        <dbReference type="Proteomes" id="UP001501303"/>
    </source>
</evidence>
<evidence type="ECO:0000256" key="1">
    <source>
        <dbReference type="ARBA" id="ARBA00022747"/>
    </source>
</evidence>